<comment type="caution">
    <text evidence="2">The sequence shown here is derived from an EMBL/GenBank/DDBJ whole genome shotgun (WGS) entry which is preliminary data.</text>
</comment>
<accession>A0AAD9BM60</accession>
<keyword evidence="3" id="KW-1185">Reference proteome</keyword>
<organism evidence="2 3">
    <name type="scientific">Dissostichus eleginoides</name>
    <name type="common">Patagonian toothfish</name>
    <name type="synonym">Dissostichus amissus</name>
    <dbReference type="NCBI Taxonomy" id="100907"/>
    <lineage>
        <taxon>Eukaryota</taxon>
        <taxon>Metazoa</taxon>
        <taxon>Chordata</taxon>
        <taxon>Craniata</taxon>
        <taxon>Vertebrata</taxon>
        <taxon>Euteleostomi</taxon>
        <taxon>Actinopterygii</taxon>
        <taxon>Neopterygii</taxon>
        <taxon>Teleostei</taxon>
        <taxon>Neoteleostei</taxon>
        <taxon>Acanthomorphata</taxon>
        <taxon>Eupercaria</taxon>
        <taxon>Perciformes</taxon>
        <taxon>Notothenioidei</taxon>
        <taxon>Nototheniidae</taxon>
        <taxon>Dissostichus</taxon>
    </lineage>
</organism>
<proteinExistence type="predicted"/>
<feature type="compositionally biased region" description="Polar residues" evidence="1">
    <location>
        <begin position="25"/>
        <end position="37"/>
    </location>
</feature>
<dbReference type="AlphaFoldDB" id="A0AAD9BM60"/>
<protein>
    <submittedName>
        <fullName evidence="2">G protein-coupled receptor kinase 5</fullName>
    </submittedName>
</protein>
<dbReference type="Proteomes" id="UP001228049">
    <property type="component" value="Unassembled WGS sequence"/>
</dbReference>
<keyword evidence="2" id="KW-0418">Kinase</keyword>
<gene>
    <name evidence="2" type="ORF">KUDE01_022698</name>
</gene>
<feature type="compositionally biased region" description="Polar residues" evidence="1">
    <location>
        <begin position="62"/>
        <end position="80"/>
    </location>
</feature>
<evidence type="ECO:0000313" key="2">
    <source>
        <dbReference type="EMBL" id="KAK1884378.1"/>
    </source>
</evidence>
<evidence type="ECO:0000256" key="1">
    <source>
        <dbReference type="SAM" id="MobiDB-lite"/>
    </source>
</evidence>
<sequence>MEENLFPVIETGCFKELNVFGPEGSRSSDLDWTQTPETPKRSLLDRIFRRNHPQDASDDSRQGLNSNESYMKSGLVSTSM</sequence>
<name>A0AAD9BM60_DISEL</name>
<dbReference type="GO" id="GO:0016301">
    <property type="term" value="F:kinase activity"/>
    <property type="evidence" value="ECO:0007669"/>
    <property type="project" value="UniProtKB-KW"/>
</dbReference>
<keyword evidence="2" id="KW-0808">Transferase</keyword>
<keyword evidence="2" id="KW-0675">Receptor</keyword>
<reference evidence="2" key="1">
    <citation type="submission" date="2023-04" db="EMBL/GenBank/DDBJ databases">
        <title>Chromosome-level genome of Chaenocephalus aceratus.</title>
        <authorList>
            <person name="Park H."/>
        </authorList>
    </citation>
    <scope>NUCLEOTIDE SEQUENCE</scope>
    <source>
        <strain evidence="2">DE</strain>
        <tissue evidence="2">Muscle</tissue>
    </source>
</reference>
<dbReference type="Gene3D" id="3.30.200.20">
    <property type="entry name" value="Phosphorylase Kinase, domain 1"/>
    <property type="match status" value="1"/>
</dbReference>
<dbReference type="EMBL" id="JASDAP010000022">
    <property type="protein sequence ID" value="KAK1884378.1"/>
    <property type="molecule type" value="Genomic_DNA"/>
</dbReference>
<evidence type="ECO:0000313" key="3">
    <source>
        <dbReference type="Proteomes" id="UP001228049"/>
    </source>
</evidence>
<feature type="region of interest" description="Disordered" evidence="1">
    <location>
        <begin position="22"/>
        <end position="80"/>
    </location>
</feature>
<feature type="compositionally biased region" description="Basic and acidic residues" evidence="1">
    <location>
        <begin position="38"/>
        <end position="61"/>
    </location>
</feature>